<organism evidence="1 2">
    <name type="scientific">Comamonas odontotermitis</name>
    <dbReference type="NCBI Taxonomy" id="379895"/>
    <lineage>
        <taxon>Bacteria</taxon>
        <taxon>Pseudomonadati</taxon>
        <taxon>Pseudomonadota</taxon>
        <taxon>Betaproteobacteria</taxon>
        <taxon>Burkholderiales</taxon>
        <taxon>Comamonadaceae</taxon>
        <taxon>Comamonas</taxon>
    </lineage>
</organism>
<dbReference type="Proteomes" id="UP000562492">
    <property type="component" value="Unassembled WGS sequence"/>
</dbReference>
<evidence type="ECO:0000313" key="1">
    <source>
        <dbReference type="EMBL" id="MBB6577982.1"/>
    </source>
</evidence>
<gene>
    <name evidence="1" type="ORF">HNP33_002050</name>
</gene>
<evidence type="ECO:0000313" key="2">
    <source>
        <dbReference type="Proteomes" id="UP000562492"/>
    </source>
</evidence>
<reference evidence="1 2" key="1">
    <citation type="submission" date="2020-08" db="EMBL/GenBank/DDBJ databases">
        <title>Functional genomics of gut bacteria from endangered species of beetles.</title>
        <authorList>
            <person name="Carlos-Shanley C."/>
        </authorList>
    </citation>
    <scope>NUCLEOTIDE SEQUENCE [LARGE SCALE GENOMIC DNA]</scope>
    <source>
        <strain evidence="1 2">S00124</strain>
    </source>
</reference>
<proteinExistence type="predicted"/>
<dbReference type="EMBL" id="JACHKZ010000010">
    <property type="protein sequence ID" value="MBB6577982.1"/>
    <property type="molecule type" value="Genomic_DNA"/>
</dbReference>
<sequence>MKTQTTSTTRLPQLLGALVHESQRTVLSTNVDASGTKTRLLQTSSLQINWCNGEALIRFRCSSVELAKASHQA</sequence>
<comment type="caution">
    <text evidence="1">The sequence shown here is derived from an EMBL/GenBank/DDBJ whole genome shotgun (WGS) entry which is preliminary data.</text>
</comment>
<keyword evidence="2" id="KW-1185">Reference proteome</keyword>
<protein>
    <submittedName>
        <fullName evidence="1">Uncharacterized protein</fullName>
    </submittedName>
</protein>
<accession>A0ABR6RFR9</accession>
<name>A0ABR6RFR9_9BURK</name>
<dbReference type="RefSeq" id="WP_184707992.1">
    <property type="nucleotide sequence ID" value="NZ_JACHKZ010000010.1"/>
</dbReference>